<dbReference type="Proteomes" id="UP000235392">
    <property type="component" value="Unassembled WGS sequence"/>
</dbReference>
<protein>
    <submittedName>
        <fullName evidence="1">Uncharacterized protein</fullName>
    </submittedName>
</protein>
<evidence type="ECO:0000313" key="1">
    <source>
        <dbReference type="EMBL" id="PLW42956.1"/>
    </source>
</evidence>
<dbReference type="EMBL" id="PGCI01000073">
    <property type="protein sequence ID" value="PLW42956.1"/>
    <property type="molecule type" value="Genomic_DNA"/>
</dbReference>
<reference evidence="1 2" key="1">
    <citation type="submission" date="2017-11" db="EMBL/GenBank/DDBJ databases">
        <title>De novo assembly and phasing of dikaryotic genomes from two isolates of Puccinia coronata f. sp. avenae, the causal agent of oat crown rust.</title>
        <authorList>
            <person name="Miller M.E."/>
            <person name="Zhang Y."/>
            <person name="Omidvar V."/>
            <person name="Sperschneider J."/>
            <person name="Schwessinger B."/>
            <person name="Raley C."/>
            <person name="Palmer J.M."/>
            <person name="Garnica D."/>
            <person name="Upadhyaya N."/>
            <person name="Rathjen J."/>
            <person name="Taylor J.M."/>
            <person name="Park R.F."/>
            <person name="Dodds P.N."/>
            <person name="Hirsch C.D."/>
            <person name="Kianian S.F."/>
            <person name="Figueroa M."/>
        </authorList>
    </citation>
    <scope>NUCLEOTIDE SEQUENCE [LARGE SCALE GENOMIC DNA]</scope>
    <source>
        <strain evidence="1">12SD80</strain>
    </source>
</reference>
<dbReference type="AlphaFoldDB" id="A0A2N5UZ86"/>
<sequence>MRQDAQRKGSVPRTEAGVHRCSWASRPLASHRPLFREWFTVWDFLVNHPHIEMSPKLQIWTDSSSPIAMKLTTILLLIMTELVITCRGSYWDTLEAHDALSDNWSGEAHQQLIEGINRQFQSTSHHDPYEGISNNEISRIARVPLLDRIRLRKKEKNVHQLVFHKNVFKIPDSLDELHNEKKKLFEQIFDQRQRESHSGSNPCGFLLKGDEVRPFSQNFKRVTTNPPERAEKIPKPSALLPKELNKFFSSLKIWMNVYHKRLGIDFTAVQKWTTETLLKEPIMPPPETANMIKDFFISYLFFVDTIITILPETSGHVVNRIEAFRTAVTCFEKHTDKLVPQQQLSLLNLKSFRLQLLPRSQIQTDSSSPIAMKLMAILLLIMTEIVIVCRGNYWDTLEAYEELADNWIGQANQELMDGIDHQFQPTSSDDRHFLERTPVDDAFFEDLPAVYNFADNGKSTGVATSSNNEKSRFTRVPLLDRIHLSKENNVHQLVFHKDVFKIPDFVDADSVDELHIKRKELFEKYVDRRQRESRSGSNLAGFLLKRYEVLEFSQGLSGETAKPAKRTKKISRPSFLLPKEINKLFSSSKIWMNVYHRRLEIDFEALQKWTQETLLMSPIRFPPGTTDLMMKFFISYLFFVDTVITVLPETRQAVVNRIEAFRTAVTCFEQHTDKLIAQEQLSPKLVITCRGSVWDAIEAHEALSDNWIGEADQDLMEGIDYQLQPTSSDDRYFHERTPVDDAFFNGLPPAYNFADHGKSTGVATSSNNEKSRITRVPLLDRINLSKENNVHQLVFHKYIFRIPVSVDELHTKRKDLFEKYIDIRQWESRSDSNLAGFLLKRDEALEFFKDINGHTTQPSKRTKKLRRPSLLVPTEINKLFSSSKIWMNVYHRRLKIDFKALQKWAEETLLMSPISFPPEMTDLMKKSFISYLFFVDTIITVLPETSHDVVNRIEAFRTAVTCFEKHTDELIARLQLGLVGKLKELRLQLLWSYIEHWLMHDESYKSRPDFWKEDPKRLRMTWKTVFNFILTYSIDSLTTEKEVELMKSGEVLYCPI</sequence>
<gene>
    <name evidence="1" type="ORF">PCASD_04698</name>
</gene>
<evidence type="ECO:0000313" key="2">
    <source>
        <dbReference type="Proteomes" id="UP000235392"/>
    </source>
</evidence>
<comment type="caution">
    <text evidence="1">The sequence shown here is derived from an EMBL/GenBank/DDBJ whole genome shotgun (WGS) entry which is preliminary data.</text>
</comment>
<proteinExistence type="predicted"/>
<accession>A0A2N5UZ86</accession>
<name>A0A2N5UZ86_9BASI</name>
<organism evidence="1 2">
    <name type="scientific">Puccinia coronata f. sp. avenae</name>
    <dbReference type="NCBI Taxonomy" id="200324"/>
    <lineage>
        <taxon>Eukaryota</taxon>
        <taxon>Fungi</taxon>
        <taxon>Dikarya</taxon>
        <taxon>Basidiomycota</taxon>
        <taxon>Pucciniomycotina</taxon>
        <taxon>Pucciniomycetes</taxon>
        <taxon>Pucciniales</taxon>
        <taxon>Pucciniaceae</taxon>
        <taxon>Puccinia</taxon>
    </lineage>
</organism>